<evidence type="ECO:0000259" key="1">
    <source>
        <dbReference type="Pfam" id="PF09359"/>
    </source>
</evidence>
<dbReference type="Pfam" id="PF09359">
    <property type="entry name" value="VTC"/>
    <property type="match status" value="1"/>
</dbReference>
<dbReference type="EMBL" id="RKMG01000002">
    <property type="protein sequence ID" value="RPA65011.1"/>
    <property type="molecule type" value="Genomic_DNA"/>
</dbReference>
<feature type="domain" description="VTC" evidence="1">
    <location>
        <begin position="8"/>
        <end position="232"/>
    </location>
</feature>
<accession>A0A3N4H0Z2</accession>
<name>A0A3N4H0Z2_9LACT</name>
<organism evidence="2 3">
    <name type="scientific">Aerococcus agrisoli</name>
    <dbReference type="NCBI Taxonomy" id="2487350"/>
    <lineage>
        <taxon>Bacteria</taxon>
        <taxon>Bacillati</taxon>
        <taxon>Bacillota</taxon>
        <taxon>Bacilli</taxon>
        <taxon>Lactobacillales</taxon>
        <taxon>Aerococcaceae</taxon>
        <taxon>Aerococcus</taxon>
    </lineage>
</organism>
<evidence type="ECO:0000313" key="2">
    <source>
        <dbReference type="EMBL" id="RPA65011.1"/>
    </source>
</evidence>
<gene>
    <name evidence="2" type="ORF">EF384_00940</name>
</gene>
<comment type="caution">
    <text evidence="2">The sequence shown here is derived from an EMBL/GenBank/DDBJ whole genome shotgun (WGS) entry which is preliminary data.</text>
</comment>
<proteinExistence type="predicted"/>
<protein>
    <submittedName>
        <fullName evidence="2">Polyphosphate polymerase domain-containing protein</fullName>
    </submittedName>
</protein>
<dbReference type="OrthoDB" id="185578at2"/>
<dbReference type="InterPro" id="IPR018966">
    <property type="entry name" value="VTC_domain"/>
</dbReference>
<dbReference type="CDD" id="cd07750">
    <property type="entry name" value="PolyPPase_VTC_like"/>
    <property type="match status" value="1"/>
</dbReference>
<evidence type="ECO:0000313" key="3">
    <source>
        <dbReference type="Proteomes" id="UP000273977"/>
    </source>
</evidence>
<reference evidence="2 3" key="1">
    <citation type="submission" date="2018-11" db="EMBL/GenBank/DDBJ databases">
        <title>Aerococcus sp. SJQ22, whole genome shotgun sequence.</title>
        <authorList>
            <person name="Sun L."/>
            <person name="Gao X."/>
            <person name="Chen W."/>
            <person name="Huang K."/>
        </authorList>
    </citation>
    <scope>NUCLEOTIDE SEQUENCE [LARGE SCALE GENOMIC DNA]</scope>
    <source>
        <strain evidence="2 3">SJQ22</strain>
    </source>
</reference>
<dbReference type="Gene3D" id="3.20.100.30">
    <property type="entry name" value="VTC, catalytic tunnel domain"/>
    <property type="match status" value="1"/>
</dbReference>
<dbReference type="GO" id="GO:0006799">
    <property type="term" value="P:polyphosphate biosynthetic process"/>
    <property type="evidence" value="ECO:0007669"/>
    <property type="project" value="UniProtKB-ARBA"/>
</dbReference>
<dbReference type="RefSeq" id="WP_123779117.1">
    <property type="nucleotide sequence ID" value="NZ_RKMG01000002.1"/>
</dbReference>
<keyword evidence="3" id="KW-1185">Reference proteome</keyword>
<dbReference type="Proteomes" id="UP000273977">
    <property type="component" value="Unassembled WGS sequence"/>
</dbReference>
<sequence>MKLKNVFQRKETKYILDEEKFHAFFHDLQEEMQVDEYGQHTILSLYFDTDDFQLIRKSMDKPVYKEKFRIRAYGVPCEGSMIFLEIKKKVQGIVYKRRVPMQYEEYVHWLETGEFPVHTGNVTSISKQIEEEITWLFKQNKNLQPKVLIAYDRVSLFDKEDGEFRVTFDQNIRYRNDHLALVQGDVGEPVAPGLGILMEVKALGAYPLWFVALLDKYEIRKSSFSKYAETYERHLFKQEDIIHVH</sequence>
<dbReference type="InterPro" id="IPR042267">
    <property type="entry name" value="VTC_sf"/>
</dbReference>
<dbReference type="AlphaFoldDB" id="A0A3N4H0Z2"/>